<sequence>MTMIVPTDSSAASGGEGRAAAVKRPLSGLESVATTIGAGLLAMAADLLPTVVGDGPMLSSDVHATLYSAARVLPGGDDCGRAHLVADQAEEMFAAYLVAAGETGPARSPRRAVRGWVTGAPMWAVAGGLRAAARYFCRPGAHQPL</sequence>
<dbReference type="RefSeq" id="WP_203916080.1">
    <property type="nucleotide sequence ID" value="NZ_BONZ01000006.1"/>
</dbReference>
<accession>A0A8J3VMW3</accession>
<dbReference type="AlphaFoldDB" id="A0A8J3VMW3"/>
<protein>
    <submittedName>
        <fullName evidence="1">Uncharacterized protein</fullName>
    </submittedName>
</protein>
<organism evidence="1 2">
    <name type="scientific">Rugosimonospora africana</name>
    <dbReference type="NCBI Taxonomy" id="556532"/>
    <lineage>
        <taxon>Bacteria</taxon>
        <taxon>Bacillati</taxon>
        <taxon>Actinomycetota</taxon>
        <taxon>Actinomycetes</taxon>
        <taxon>Micromonosporales</taxon>
        <taxon>Micromonosporaceae</taxon>
        <taxon>Rugosimonospora</taxon>
    </lineage>
</organism>
<reference evidence="1" key="1">
    <citation type="submission" date="2021-01" db="EMBL/GenBank/DDBJ databases">
        <title>Whole genome shotgun sequence of Rugosimonospora africana NBRC 104875.</title>
        <authorList>
            <person name="Komaki H."/>
            <person name="Tamura T."/>
        </authorList>
    </citation>
    <scope>NUCLEOTIDE SEQUENCE</scope>
    <source>
        <strain evidence="1">NBRC 104875</strain>
    </source>
</reference>
<evidence type="ECO:0000313" key="2">
    <source>
        <dbReference type="Proteomes" id="UP000642748"/>
    </source>
</evidence>
<gene>
    <name evidence="1" type="ORF">Raf01_05570</name>
</gene>
<evidence type="ECO:0000313" key="1">
    <source>
        <dbReference type="EMBL" id="GIH12385.1"/>
    </source>
</evidence>
<dbReference type="EMBL" id="BONZ01000006">
    <property type="protein sequence ID" value="GIH12385.1"/>
    <property type="molecule type" value="Genomic_DNA"/>
</dbReference>
<proteinExistence type="predicted"/>
<name>A0A8J3VMW3_9ACTN</name>
<dbReference type="Proteomes" id="UP000642748">
    <property type="component" value="Unassembled WGS sequence"/>
</dbReference>
<keyword evidence="2" id="KW-1185">Reference proteome</keyword>
<comment type="caution">
    <text evidence="1">The sequence shown here is derived from an EMBL/GenBank/DDBJ whole genome shotgun (WGS) entry which is preliminary data.</text>
</comment>